<keyword evidence="10" id="KW-1185">Reference proteome</keyword>
<evidence type="ECO:0000256" key="5">
    <source>
        <dbReference type="PROSITE-ProRule" id="PRU00339"/>
    </source>
</evidence>
<feature type="domain" description="OmpR/PhoB-type" evidence="8">
    <location>
        <begin position="1"/>
        <end position="94"/>
    </location>
</feature>
<dbReference type="Gene3D" id="3.40.50.300">
    <property type="entry name" value="P-loop containing nucleotide triphosphate hydrolases"/>
    <property type="match status" value="1"/>
</dbReference>
<keyword evidence="3 6" id="KW-0238">DNA-binding</keyword>
<evidence type="ECO:0000259" key="8">
    <source>
        <dbReference type="PROSITE" id="PS51755"/>
    </source>
</evidence>
<dbReference type="CDD" id="cd15831">
    <property type="entry name" value="BTAD"/>
    <property type="match status" value="2"/>
</dbReference>
<name>A0ABQ4F2R2_9ACTN</name>
<dbReference type="InterPro" id="IPR027417">
    <property type="entry name" value="P-loop_NTPase"/>
</dbReference>
<dbReference type="InterPro" id="IPR019734">
    <property type="entry name" value="TPR_rpt"/>
</dbReference>
<gene>
    <name evidence="9" type="ORF">Pma05_77760</name>
</gene>
<dbReference type="InterPro" id="IPR011990">
    <property type="entry name" value="TPR-like_helical_dom_sf"/>
</dbReference>
<dbReference type="InterPro" id="IPR036388">
    <property type="entry name" value="WH-like_DNA-bd_sf"/>
</dbReference>
<feature type="DNA-binding region" description="OmpR/PhoB-type" evidence="6">
    <location>
        <begin position="1"/>
        <end position="94"/>
    </location>
</feature>
<dbReference type="Gene3D" id="1.25.40.10">
    <property type="entry name" value="Tetratricopeptide repeat domain"/>
    <property type="match status" value="5"/>
</dbReference>
<dbReference type="InterPro" id="IPR005158">
    <property type="entry name" value="BTAD"/>
</dbReference>
<reference evidence="9 10" key="1">
    <citation type="submission" date="2021-01" db="EMBL/GenBank/DDBJ databases">
        <title>Whole genome shotgun sequence of Plantactinospora mayteni NBRC 109088.</title>
        <authorList>
            <person name="Komaki H."/>
            <person name="Tamura T."/>
        </authorList>
    </citation>
    <scope>NUCLEOTIDE SEQUENCE [LARGE SCALE GENOMIC DNA]</scope>
    <source>
        <strain evidence="9 10">NBRC 109088</strain>
    </source>
</reference>
<dbReference type="Gene3D" id="1.10.10.10">
    <property type="entry name" value="Winged helix-like DNA-binding domain superfamily/Winged helix DNA-binding domain"/>
    <property type="match status" value="2"/>
</dbReference>
<proteinExistence type="inferred from homology"/>
<accession>A0ABQ4F2R2</accession>
<dbReference type="Pfam" id="PF03704">
    <property type="entry name" value="BTAD"/>
    <property type="match status" value="2"/>
</dbReference>
<evidence type="ECO:0000256" key="3">
    <source>
        <dbReference type="ARBA" id="ARBA00023125"/>
    </source>
</evidence>
<evidence type="ECO:0000256" key="6">
    <source>
        <dbReference type="PROSITE-ProRule" id="PRU01091"/>
    </source>
</evidence>
<dbReference type="PRINTS" id="PR00364">
    <property type="entry name" value="DISEASERSIST"/>
</dbReference>
<keyword evidence="5" id="KW-0802">TPR repeat</keyword>
<feature type="repeat" description="TPR" evidence="5">
    <location>
        <begin position="1156"/>
        <end position="1189"/>
    </location>
</feature>
<dbReference type="SUPFAM" id="SSF52540">
    <property type="entry name" value="P-loop containing nucleoside triphosphate hydrolases"/>
    <property type="match status" value="1"/>
</dbReference>
<feature type="region of interest" description="Disordered" evidence="7">
    <location>
        <begin position="520"/>
        <end position="544"/>
    </location>
</feature>
<comment type="caution">
    <text evidence="9">The sequence shown here is derived from an EMBL/GenBank/DDBJ whole genome shotgun (WGS) entry which is preliminary data.</text>
</comment>
<organism evidence="9 10">
    <name type="scientific">Plantactinospora mayteni</name>
    <dbReference type="NCBI Taxonomy" id="566021"/>
    <lineage>
        <taxon>Bacteria</taxon>
        <taxon>Bacillati</taxon>
        <taxon>Actinomycetota</taxon>
        <taxon>Actinomycetes</taxon>
        <taxon>Micromonosporales</taxon>
        <taxon>Micromonosporaceae</taxon>
        <taxon>Plantactinospora</taxon>
    </lineage>
</organism>
<dbReference type="Pfam" id="PF00486">
    <property type="entry name" value="Trans_reg_C"/>
    <property type="match status" value="2"/>
</dbReference>
<protein>
    <recommendedName>
        <fullName evidence="8">OmpR/PhoB-type domain-containing protein</fullName>
    </recommendedName>
</protein>
<dbReference type="SMART" id="SM00862">
    <property type="entry name" value="Trans_reg_C"/>
    <property type="match status" value="2"/>
</dbReference>
<dbReference type="SUPFAM" id="SSF48452">
    <property type="entry name" value="TPR-like"/>
    <property type="match status" value="4"/>
</dbReference>
<sequence>MPDIWFHVLGPLEVRHPKTGRLPAGRVRQMLTVLLVYAGRVVTVDTLSELLWEGRPPVTARKAIQVYASRLRRALTDVPEIALRGVGHGYRLDLPAEVVDLWRFRDDVRRSGVEPHAAVVLLDRALSLWRGPALADLAATAPGRRLGAALEEERLRACETRIDAVLSCGGHDRVVAESTRLLADHPLRERLRGQLMVALYRCGRRAEALQVFDEGRRLLADDRGVDPGPELQEIRAAILNGTVDNAATTDHRDAPLVVSQGLAAATVSGVPDAARRLSFAILGPFETRVDNELVALTGRQRSVLAILLLNANRVVGVGQIADALWGDSLPAAPEARIRGLIAGLRRATDGAAADDLIVTRQPGYLVRVAPGELDLDHFQHEVDHAGRAARDEQPAQAIDRYDGALALWRGGALDGVDGAFVNAHATRLEEQRLRVIEERAEAMLTVGRHAELVAELTRVVAEHPLREWSHAQLMLALYRSGRRGEALAVYRNLRTRLVEELGLEPAPRPQQLHARMLAGDSGLNWPEEPEPRPDPEPPDWVPARQLPADPGSFVGHRAELDELDAVAEGDQRMALVVGAAGAGKTALAVHWARRSAHRFPDGQLFVDMRGFHTGPRMSPTEALPLLLVALGLAAKQIPINLDAQTALYRSTLAGRRVLVILDNVADADQVRPLLPGEPGCLVLVTSRDRLSGLVAMDGARRITLNVLSVAEAVDVLAHAPGRQRIDAERNAAVELARLCGNLPLALRIAGARLADRPHLGIRVHVEELAARGPITQLRVDGDGTATVRGAFDLSYRALPPGAKRLFRLLSLVPAPAGLTATAAAALTGLPGFKVEPLTDALARFHLVNVTADGRLICHDLLLEYAAQLAAGSDQPAELGTAIHRLLHFYLHTADRAATALLGQSRLRLQRDPLPEGTTPLEFAEQIHARKWIAAEWANLVAALDYAAESGRHRMVWHLANALRDFMPMQAPPTQGLHISETGLAAAQQAGDVLGEAAMWHNLGYLRWRTADYQAILNECGPAAALAERARWPQGQSAALINTGVALAQLGQTRQAIRRFGQALAIDRKLGDRIGEGSILINLTAAYEQTGDLSKAARSAELALPLLRETGQHQGQATAIENLAMVRREQGRIGDALRALDQSLTISRTIGARHEEASALTTLGLVHRDAGRHDDAIKALTTSLDITQRIADVRLESFTHNGLASVQIRLGHLDDAARSLGIALDITDRIGHHRGNVEALLTLSELHTAQDDHRRAHEQATRALGLAHTSGYLLLVARAHARLAAASLGTEDVAESLEHCRHALTTQRRAGQRLAYARTLLTMGHAYHRLGRPHLAQSRWRQAHTHFDEIGAPERDDTAGLLK</sequence>
<evidence type="ECO:0000313" key="10">
    <source>
        <dbReference type="Proteomes" id="UP000621500"/>
    </source>
</evidence>
<evidence type="ECO:0000256" key="4">
    <source>
        <dbReference type="ARBA" id="ARBA00023163"/>
    </source>
</evidence>
<feature type="DNA-binding region" description="OmpR/PhoB-type" evidence="6">
    <location>
        <begin position="268"/>
        <end position="368"/>
    </location>
</feature>
<dbReference type="InterPro" id="IPR001867">
    <property type="entry name" value="OmpR/PhoB-type_DNA-bd"/>
</dbReference>
<dbReference type="EMBL" id="BONX01000065">
    <property type="protein sequence ID" value="GIH01204.1"/>
    <property type="molecule type" value="Genomic_DNA"/>
</dbReference>
<feature type="repeat" description="TPR" evidence="5">
    <location>
        <begin position="1036"/>
        <end position="1069"/>
    </location>
</feature>
<dbReference type="SMART" id="SM00028">
    <property type="entry name" value="TPR"/>
    <property type="match status" value="7"/>
</dbReference>
<keyword evidence="4" id="KW-0804">Transcription</keyword>
<dbReference type="PROSITE" id="PS51755">
    <property type="entry name" value="OMPR_PHOB"/>
    <property type="match status" value="2"/>
</dbReference>
<evidence type="ECO:0000256" key="7">
    <source>
        <dbReference type="SAM" id="MobiDB-lite"/>
    </source>
</evidence>
<evidence type="ECO:0000256" key="1">
    <source>
        <dbReference type="ARBA" id="ARBA00005820"/>
    </source>
</evidence>
<dbReference type="SMART" id="SM01043">
    <property type="entry name" value="BTAD"/>
    <property type="match status" value="2"/>
</dbReference>
<evidence type="ECO:0000313" key="9">
    <source>
        <dbReference type="EMBL" id="GIH01204.1"/>
    </source>
</evidence>
<dbReference type="PANTHER" id="PTHR35807:SF1">
    <property type="entry name" value="TRANSCRIPTIONAL REGULATOR REDD"/>
    <property type="match status" value="1"/>
</dbReference>
<dbReference type="PROSITE" id="PS50005">
    <property type="entry name" value="TPR"/>
    <property type="match status" value="2"/>
</dbReference>
<dbReference type="InterPro" id="IPR051677">
    <property type="entry name" value="AfsR-DnrI-RedD_regulator"/>
</dbReference>
<evidence type="ECO:0000256" key="2">
    <source>
        <dbReference type="ARBA" id="ARBA00023015"/>
    </source>
</evidence>
<comment type="similarity">
    <text evidence="1">Belongs to the AfsR/DnrI/RedD regulatory family.</text>
</comment>
<dbReference type="PANTHER" id="PTHR35807">
    <property type="entry name" value="TRANSCRIPTIONAL REGULATOR REDD-RELATED"/>
    <property type="match status" value="1"/>
</dbReference>
<dbReference type="InterPro" id="IPR016032">
    <property type="entry name" value="Sig_transdc_resp-reg_C-effctor"/>
</dbReference>
<dbReference type="SUPFAM" id="SSF46894">
    <property type="entry name" value="C-terminal effector domain of the bipartite response regulators"/>
    <property type="match status" value="2"/>
</dbReference>
<feature type="domain" description="OmpR/PhoB-type" evidence="8">
    <location>
        <begin position="268"/>
        <end position="368"/>
    </location>
</feature>
<keyword evidence="2" id="KW-0805">Transcription regulation</keyword>
<dbReference type="Proteomes" id="UP000621500">
    <property type="component" value="Unassembled WGS sequence"/>
</dbReference>
<dbReference type="Pfam" id="PF13424">
    <property type="entry name" value="TPR_12"/>
    <property type="match status" value="2"/>
</dbReference>